<dbReference type="GO" id="GO:0006388">
    <property type="term" value="P:tRNA splicing, via endonucleolytic cleavage and ligation"/>
    <property type="evidence" value="ECO:0007669"/>
    <property type="project" value="UniProtKB-UniRule"/>
</dbReference>
<comment type="caution">
    <text evidence="6">The sequence shown here is derived from an EMBL/GenBank/DDBJ whole genome shotgun (WGS) entry which is preliminary data.</text>
</comment>
<evidence type="ECO:0000313" key="6">
    <source>
        <dbReference type="EMBL" id="RKS83925.1"/>
    </source>
</evidence>
<organism evidence="6 7">
    <name type="scientific">Haloarcula quadrata</name>
    <dbReference type="NCBI Taxonomy" id="182779"/>
    <lineage>
        <taxon>Archaea</taxon>
        <taxon>Methanobacteriati</taxon>
        <taxon>Methanobacteriota</taxon>
        <taxon>Stenosarchaea group</taxon>
        <taxon>Halobacteria</taxon>
        <taxon>Halobacteriales</taxon>
        <taxon>Haloarculaceae</taxon>
        <taxon>Haloarcula</taxon>
    </lineage>
</organism>
<keyword evidence="2 5" id="KW-0808">Transferase</keyword>
<dbReference type="InterPro" id="IPR042080">
    <property type="entry name" value="RNA_2'-PTrans_N"/>
</dbReference>
<gene>
    <name evidence="5" type="primary">kptA</name>
    <name evidence="6" type="ORF">BDK61_3322</name>
</gene>
<evidence type="ECO:0000313" key="7">
    <source>
        <dbReference type="Proteomes" id="UP000268233"/>
    </source>
</evidence>
<keyword evidence="7" id="KW-1185">Reference proteome</keyword>
<dbReference type="PANTHER" id="PTHR12684:SF2">
    <property type="entry name" value="TRNA 2'-PHOSPHOTRANSFERASE 1"/>
    <property type="match status" value="1"/>
</dbReference>
<comment type="function">
    <text evidence="4 5">Removes the 2'-phosphate from RNA via an intermediate in which the phosphate is ADP-ribosylated by NAD followed by a presumed transesterification to release the RNA and generate ADP-ribose 1''-2''-cyclic phosphate (APPR&gt;P). May function as an ADP-ribosylase.</text>
</comment>
<comment type="similarity">
    <text evidence="1 5">Belongs to the KptA/TPT1 family.</text>
</comment>
<protein>
    <recommendedName>
        <fullName evidence="5">Probable RNA 2'-phosphotransferase</fullName>
        <ecNumber evidence="5">2.7.1.-</ecNumber>
    </recommendedName>
</protein>
<dbReference type="GO" id="GO:0000215">
    <property type="term" value="F:tRNA 2'-phosphotransferase activity"/>
    <property type="evidence" value="ECO:0007669"/>
    <property type="project" value="TreeGrafter"/>
</dbReference>
<evidence type="ECO:0000256" key="3">
    <source>
        <dbReference type="ARBA" id="ARBA00023027"/>
    </source>
</evidence>
<evidence type="ECO:0000256" key="2">
    <source>
        <dbReference type="ARBA" id="ARBA00022679"/>
    </source>
</evidence>
<name>A0A495R9G2_9EURY</name>
<accession>A0A495R9G2</accession>
<dbReference type="Gene3D" id="1.10.10.970">
    <property type="entry name" value="RNA 2'-phosphotransferase, Tpt1/KptA family, N-terminal domain"/>
    <property type="match status" value="1"/>
</dbReference>
<reference evidence="6 7" key="1">
    <citation type="submission" date="2018-10" db="EMBL/GenBank/DDBJ databases">
        <title>Genomic Encyclopedia of Archaeal and Bacterial Type Strains, Phase II (KMG-II): from individual species to whole genera.</title>
        <authorList>
            <person name="Goeker M."/>
        </authorList>
    </citation>
    <scope>NUCLEOTIDE SEQUENCE [LARGE SCALE GENOMIC DNA]</scope>
    <source>
        <strain evidence="6 7">DSM 11927</strain>
    </source>
</reference>
<evidence type="ECO:0000256" key="4">
    <source>
        <dbReference type="ARBA" id="ARBA00025212"/>
    </source>
</evidence>
<dbReference type="Gene3D" id="3.20.170.30">
    <property type="match status" value="1"/>
</dbReference>
<dbReference type="GO" id="GO:0003950">
    <property type="term" value="F:NAD+ poly-ADP-ribosyltransferase activity"/>
    <property type="evidence" value="ECO:0007669"/>
    <property type="project" value="InterPro"/>
</dbReference>
<sequence length="222" mass="23809">MPDAVRRCPEDGFFEGDTCPVCDGAGTHILDGARRRQLSKFVSGALRHFPEDAGIEVDKAGWTGFDALRVAVERQYDWADAAALAGVIATDPKGRFERTGVGNEAGITTAGGRVRAAYGHSVDVTLDGTDDPVPATLYHGTAPRNVDSIREAGLKPMSRQTVHLSESAAAAREVGRRHAADPVVFVVDATAMQSDDRRIVKRGTETYTTGRVSPVYLSLLEK</sequence>
<dbReference type="InterPro" id="IPR022928">
    <property type="entry name" value="RNA_2'-PTrans_KptA"/>
</dbReference>
<dbReference type="HAMAP" id="MF_00299">
    <property type="entry name" value="KptA"/>
    <property type="match status" value="1"/>
</dbReference>
<evidence type="ECO:0000256" key="5">
    <source>
        <dbReference type="HAMAP-Rule" id="MF_00299"/>
    </source>
</evidence>
<dbReference type="EC" id="2.7.1.-" evidence="5"/>
<dbReference type="InterPro" id="IPR042081">
    <property type="entry name" value="RNA_2'-PTrans_C"/>
</dbReference>
<dbReference type="InterPro" id="IPR002745">
    <property type="entry name" value="Ptrans_KptA/Tpt1"/>
</dbReference>
<evidence type="ECO:0000256" key="1">
    <source>
        <dbReference type="ARBA" id="ARBA00009836"/>
    </source>
</evidence>
<dbReference type="Pfam" id="PF01885">
    <property type="entry name" value="PTS_2-RNA"/>
    <property type="match status" value="1"/>
</dbReference>
<dbReference type="AlphaFoldDB" id="A0A495R9G2"/>
<dbReference type="SUPFAM" id="SSF56399">
    <property type="entry name" value="ADP-ribosylation"/>
    <property type="match status" value="1"/>
</dbReference>
<dbReference type="RefSeq" id="WP_121303729.1">
    <property type="nucleotide sequence ID" value="NZ_RBWW01000001.1"/>
</dbReference>
<dbReference type="EMBL" id="RBWW01000001">
    <property type="protein sequence ID" value="RKS83925.1"/>
    <property type="molecule type" value="Genomic_DNA"/>
</dbReference>
<keyword evidence="3 5" id="KW-0520">NAD</keyword>
<proteinExistence type="inferred from homology"/>
<dbReference type="Proteomes" id="UP000268233">
    <property type="component" value="Unassembled WGS sequence"/>
</dbReference>
<dbReference type="PANTHER" id="PTHR12684">
    <property type="entry name" value="PUTATIVE PHOSPHOTRANSFERASE"/>
    <property type="match status" value="1"/>
</dbReference>